<evidence type="ECO:0000313" key="14">
    <source>
        <dbReference type="Proteomes" id="UP000321287"/>
    </source>
</evidence>
<dbReference type="InterPro" id="IPR018052">
    <property type="entry name" value="Ald1_epimerase_CS"/>
</dbReference>
<dbReference type="AlphaFoldDB" id="A0AAN4R2T8"/>
<feature type="active site" description="Proton donor" evidence="9">
    <location>
        <position position="210"/>
    </location>
</feature>
<dbReference type="InterPro" id="IPR015443">
    <property type="entry name" value="Aldose_1-epimerase"/>
</dbReference>
<dbReference type="GO" id="GO:0033499">
    <property type="term" value="P:galactose catabolic process via UDP-galactose, Leloir pathway"/>
    <property type="evidence" value="ECO:0007669"/>
    <property type="project" value="TreeGrafter"/>
</dbReference>
<evidence type="ECO:0000256" key="6">
    <source>
        <dbReference type="ARBA" id="ARBA00023235"/>
    </source>
</evidence>
<dbReference type="GO" id="GO:0006006">
    <property type="term" value="P:glucose metabolic process"/>
    <property type="evidence" value="ECO:0007669"/>
    <property type="project" value="TreeGrafter"/>
</dbReference>
<comment type="caution">
    <text evidence="13">The sequence shown here is derived from an EMBL/GenBank/DDBJ whole genome shotgun (WGS) entry which is preliminary data.</text>
</comment>
<reference evidence="13 14" key="1">
    <citation type="submission" date="2019-07" db="EMBL/GenBank/DDBJ databases">
        <title>Whole genome shotgun sequence of Asaia bogorensis NBRC 16594.</title>
        <authorList>
            <person name="Hosoyama A."/>
            <person name="Uohara A."/>
            <person name="Ohji S."/>
            <person name="Ichikawa N."/>
        </authorList>
    </citation>
    <scope>NUCLEOTIDE SEQUENCE [LARGE SCALE GENOMIC DNA]</scope>
    <source>
        <strain evidence="13 14">NBRC 16594</strain>
    </source>
</reference>
<comment type="similarity">
    <text evidence="3 8">Belongs to the aldose epimerase family.</text>
</comment>
<dbReference type="NCBIfam" id="NF008277">
    <property type="entry name" value="PRK11055.1"/>
    <property type="match status" value="1"/>
</dbReference>
<evidence type="ECO:0000256" key="3">
    <source>
        <dbReference type="ARBA" id="ARBA00006206"/>
    </source>
</evidence>
<dbReference type="PANTHER" id="PTHR10091:SF0">
    <property type="entry name" value="GALACTOSE MUTAROTASE"/>
    <property type="match status" value="1"/>
</dbReference>
<feature type="binding site" evidence="11">
    <location>
        <begin position="210"/>
        <end position="212"/>
    </location>
    <ligand>
        <name>beta-D-galactose</name>
        <dbReference type="ChEBI" id="CHEBI:27667"/>
    </ligand>
</feature>
<feature type="binding site" evidence="10">
    <location>
        <position position="282"/>
    </location>
    <ligand>
        <name>beta-D-galactose</name>
        <dbReference type="ChEBI" id="CHEBI:27667"/>
    </ligand>
</feature>
<evidence type="ECO:0000256" key="5">
    <source>
        <dbReference type="ARBA" id="ARBA00014165"/>
    </source>
</evidence>
<dbReference type="PROSITE" id="PS00545">
    <property type="entry name" value="ALDOSE_1_EPIMERASE"/>
    <property type="match status" value="1"/>
</dbReference>
<feature type="chain" id="PRO_5042845193" description="Aldose 1-epimerase" evidence="12">
    <location>
        <begin position="25"/>
        <end position="383"/>
    </location>
</feature>
<dbReference type="Pfam" id="PF01263">
    <property type="entry name" value="Aldose_epim"/>
    <property type="match status" value="1"/>
</dbReference>
<dbReference type="PANTHER" id="PTHR10091">
    <property type="entry name" value="ALDOSE-1-EPIMERASE"/>
    <property type="match status" value="1"/>
</dbReference>
<dbReference type="InterPro" id="IPR011013">
    <property type="entry name" value="Gal_mutarotase_sf_dom"/>
</dbReference>
<evidence type="ECO:0000256" key="4">
    <source>
        <dbReference type="ARBA" id="ARBA00013185"/>
    </source>
</evidence>
<feature type="active site" description="Proton acceptor" evidence="9">
    <location>
        <position position="348"/>
    </location>
</feature>
<feature type="signal peptide" evidence="12">
    <location>
        <begin position="1"/>
        <end position="24"/>
    </location>
</feature>
<evidence type="ECO:0000256" key="12">
    <source>
        <dbReference type="SAM" id="SignalP"/>
    </source>
</evidence>
<evidence type="ECO:0000256" key="9">
    <source>
        <dbReference type="PIRSR" id="PIRSR005096-1"/>
    </source>
</evidence>
<dbReference type="InterPro" id="IPR014718">
    <property type="entry name" value="GH-type_carb-bd"/>
</dbReference>
<dbReference type="GO" id="GO:0004034">
    <property type="term" value="F:aldose 1-epimerase activity"/>
    <property type="evidence" value="ECO:0007669"/>
    <property type="project" value="UniProtKB-EC"/>
</dbReference>
<dbReference type="GO" id="GO:0030246">
    <property type="term" value="F:carbohydrate binding"/>
    <property type="evidence" value="ECO:0007669"/>
    <property type="project" value="InterPro"/>
</dbReference>
<dbReference type="Proteomes" id="UP000321287">
    <property type="component" value="Unassembled WGS sequence"/>
</dbReference>
<evidence type="ECO:0000256" key="8">
    <source>
        <dbReference type="PIRNR" id="PIRNR005096"/>
    </source>
</evidence>
<feature type="binding site" evidence="11">
    <location>
        <begin position="109"/>
        <end position="110"/>
    </location>
    <ligand>
        <name>beta-D-galactose</name>
        <dbReference type="ChEBI" id="CHEBI:27667"/>
    </ligand>
</feature>
<dbReference type="GeneID" id="78225722"/>
<evidence type="ECO:0000256" key="1">
    <source>
        <dbReference type="ARBA" id="ARBA00001614"/>
    </source>
</evidence>
<protein>
    <recommendedName>
        <fullName evidence="5 8">Aldose 1-epimerase</fullName>
        <ecNumber evidence="4 8">5.1.3.3</ecNumber>
    </recommendedName>
</protein>
<dbReference type="InterPro" id="IPR008183">
    <property type="entry name" value="Aldose_1/G6P_1-epimerase"/>
</dbReference>
<name>A0AAN4R2T8_9PROT</name>
<evidence type="ECO:0000256" key="10">
    <source>
        <dbReference type="PIRSR" id="PIRSR005096-2"/>
    </source>
</evidence>
<dbReference type="RefSeq" id="WP_062165684.1">
    <property type="nucleotide sequence ID" value="NZ_AP014690.1"/>
</dbReference>
<gene>
    <name evidence="13" type="primary">galM</name>
    <name evidence="13" type="ORF">ABO01nite_12950</name>
</gene>
<keyword evidence="12" id="KW-0732">Signal</keyword>
<evidence type="ECO:0000256" key="2">
    <source>
        <dbReference type="ARBA" id="ARBA00005028"/>
    </source>
</evidence>
<keyword evidence="7 8" id="KW-0119">Carbohydrate metabolism</keyword>
<comment type="pathway">
    <text evidence="2 8">Carbohydrate metabolism; hexose metabolism.</text>
</comment>
<dbReference type="InterPro" id="IPR047215">
    <property type="entry name" value="Galactose_mutarotase-like"/>
</dbReference>
<dbReference type="EMBL" id="BJVS01000003">
    <property type="protein sequence ID" value="GEL53288.1"/>
    <property type="molecule type" value="Genomic_DNA"/>
</dbReference>
<evidence type="ECO:0000256" key="7">
    <source>
        <dbReference type="ARBA" id="ARBA00023277"/>
    </source>
</evidence>
<proteinExistence type="inferred from homology"/>
<dbReference type="Gene3D" id="2.70.98.10">
    <property type="match status" value="1"/>
</dbReference>
<comment type="catalytic activity">
    <reaction evidence="1 8">
        <text>alpha-D-glucose = beta-D-glucose</text>
        <dbReference type="Rhea" id="RHEA:10264"/>
        <dbReference type="ChEBI" id="CHEBI:15903"/>
        <dbReference type="ChEBI" id="CHEBI:17925"/>
        <dbReference type="EC" id="5.1.3.3"/>
    </reaction>
</comment>
<keyword evidence="14" id="KW-1185">Reference proteome</keyword>
<organism evidence="13 14">
    <name type="scientific">Asaia bogorensis NBRC 16594</name>
    <dbReference type="NCBI Taxonomy" id="1231624"/>
    <lineage>
        <taxon>Bacteria</taxon>
        <taxon>Pseudomonadati</taxon>
        <taxon>Pseudomonadota</taxon>
        <taxon>Alphaproteobacteria</taxon>
        <taxon>Acetobacterales</taxon>
        <taxon>Acetobacteraceae</taxon>
        <taxon>Asaia</taxon>
    </lineage>
</organism>
<keyword evidence="6 8" id="KW-0413">Isomerase</keyword>
<evidence type="ECO:0000313" key="13">
    <source>
        <dbReference type="EMBL" id="GEL53288.1"/>
    </source>
</evidence>
<dbReference type="SUPFAM" id="SSF74650">
    <property type="entry name" value="Galactose mutarotase-like"/>
    <property type="match status" value="1"/>
</dbReference>
<dbReference type="CDD" id="cd09019">
    <property type="entry name" value="galactose_mutarotase_like"/>
    <property type="match status" value="1"/>
</dbReference>
<dbReference type="GO" id="GO:0005737">
    <property type="term" value="C:cytoplasm"/>
    <property type="evidence" value="ECO:0007669"/>
    <property type="project" value="TreeGrafter"/>
</dbReference>
<dbReference type="PIRSF" id="PIRSF005096">
    <property type="entry name" value="GALM"/>
    <property type="match status" value="1"/>
</dbReference>
<dbReference type="EC" id="5.1.3.3" evidence="4 8"/>
<accession>A0AAN4R2T8</accession>
<evidence type="ECO:0000256" key="11">
    <source>
        <dbReference type="PIRSR" id="PIRSR005096-3"/>
    </source>
</evidence>
<sequence>MKALVKSAVCLVALAGIMDGAAQAAPAVTVQPWGKTPAGEDVKIITLTNDHAMTVRVITYGGIIQSVEAPDRAGHVQDLVLGFGTLEGYTKDSAEGGLFFGAMIGRYANRLAHGTFTIDGKSYHTDLTDPPNALHGGKIGFDKHVWTLVDTKKNAKGASVTLRLVSPNGDQGFPGTLTTSVTYTLDENNALSLHYQATTDAPTVLNLTNHSYWNLNGEGSGSIENEVMQINAERYTPTDGTSIPTGELATVAGTPLDFRKPMRIGDHLRSDFAQMLIARGYDHNWIVDGAYGKAPRPAAVIFDPASGRTLEVSTNQPGLQVYTSNSLTGKYAGISHRAYRQTDALALEAEHYPDSPNHPSFPTTELRPGQKFDYTTIFKLGTR</sequence>